<evidence type="ECO:0000256" key="4">
    <source>
        <dbReference type="PIRSR" id="PIRSR000097-1"/>
    </source>
</evidence>
<reference evidence="8 9" key="1">
    <citation type="submission" date="2013-05" db="EMBL/GenBank/DDBJ databases">
        <authorList>
            <person name="Harkins D.M."/>
            <person name="Durkin A.S."/>
            <person name="Brinkac L.M."/>
            <person name="Haft D.H."/>
            <person name="Selengut J.D."/>
            <person name="Sanka R."/>
            <person name="DePew J."/>
            <person name="Purushe J."/>
            <person name="Hartskeerl R.A."/>
            <person name="Ahmed A."/>
            <person name="van der Linden H."/>
            <person name="Goris M.G.A."/>
            <person name="Vinetz J.M."/>
            <person name="Sutton G.G."/>
            <person name="Nierman W.C."/>
            <person name="Fouts D.E."/>
        </authorList>
    </citation>
    <scope>NUCLEOTIDE SEQUENCE [LARGE SCALE GENOMIC DNA]</scope>
    <source>
        <strain evidence="8 9">10</strain>
    </source>
</reference>
<comment type="caution">
    <text evidence="8">The sequence shown here is derived from an EMBL/GenBank/DDBJ whole genome shotgun (WGS) entry which is preliminary data.</text>
</comment>
<dbReference type="PANTHER" id="PTHR43827:SF3">
    <property type="entry name" value="NADP-DEPENDENT OXIDOREDUCTASE DOMAIN-CONTAINING PROTEIN"/>
    <property type="match status" value="1"/>
</dbReference>
<evidence type="ECO:0000313" key="9">
    <source>
        <dbReference type="Proteomes" id="UP000018719"/>
    </source>
</evidence>
<dbReference type="InterPro" id="IPR023210">
    <property type="entry name" value="NADP_OxRdtase_dom"/>
</dbReference>
<feature type="binding site" evidence="5">
    <location>
        <position position="134"/>
    </location>
    <ligand>
        <name>substrate</name>
    </ligand>
</feature>
<dbReference type="EMBL" id="AHMM02000015">
    <property type="protein sequence ID" value="EQA37639.1"/>
    <property type="molecule type" value="Genomic_DNA"/>
</dbReference>
<feature type="active site" description="Proton donor" evidence="4">
    <location>
        <position position="78"/>
    </location>
</feature>
<accession>V6HXB0</accession>
<dbReference type="PROSITE" id="PS00798">
    <property type="entry name" value="ALDOKETO_REDUCTASE_1"/>
    <property type="match status" value="1"/>
</dbReference>
<evidence type="ECO:0000256" key="3">
    <source>
        <dbReference type="ARBA" id="ARBA00023002"/>
    </source>
</evidence>
<evidence type="ECO:0000256" key="2">
    <source>
        <dbReference type="ARBA" id="ARBA00022857"/>
    </source>
</evidence>
<proteinExistence type="inferred from homology"/>
<dbReference type="GO" id="GO:0016616">
    <property type="term" value="F:oxidoreductase activity, acting on the CH-OH group of donors, NAD or NADP as acceptor"/>
    <property type="evidence" value="ECO:0007669"/>
    <property type="project" value="UniProtKB-ARBA"/>
</dbReference>
<dbReference type="CDD" id="cd19071">
    <property type="entry name" value="AKR_AKR1-5-like"/>
    <property type="match status" value="1"/>
</dbReference>
<comment type="similarity">
    <text evidence="1">Belongs to the aldo/keto reductase family.</text>
</comment>
<dbReference type="InterPro" id="IPR020471">
    <property type="entry name" value="AKR"/>
</dbReference>
<sequence length="296" mass="33526">MIKIHSDATRFPTESILDSLIFRMPNPPLTQSIQLNNGIRMPVLGLGVWKTKSGKECRDAVNWALEAGYRHIDTAKIYGNEQDVGAAIKESGIPRDQIFVTTKLWNSDQKEPRRNLELSLKSLGLESIDLYLIHFPISGTRKQAWKELEKFYDEGLVKSIGVSNYTISHLEELLPQAEIIPAVNQVEFHPFLNQKELAAKCKENGIILEAYSPLAHGRKINDPKLISIAQKIGKTPAQVLIRWAIDKGFVVIPKSVKKERLVENSQVFDFSLSQSELQDMESWNEDFRTCWDPTGA</sequence>
<protein>
    <submittedName>
        <fullName evidence="8">Putative glyoxal reductase</fullName>
    </submittedName>
</protein>
<evidence type="ECO:0000256" key="5">
    <source>
        <dbReference type="PIRSR" id="PIRSR000097-2"/>
    </source>
</evidence>
<dbReference type="InterPro" id="IPR036812">
    <property type="entry name" value="NAD(P)_OxRdtase_dom_sf"/>
</dbReference>
<feature type="domain" description="NADP-dependent oxidoreductase" evidence="7">
    <location>
        <begin position="44"/>
        <end position="284"/>
    </location>
</feature>
<dbReference type="Proteomes" id="UP000018719">
    <property type="component" value="Unassembled WGS sequence"/>
</dbReference>
<dbReference type="PANTHER" id="PTHR43827">
    <property type="entry name" value="2,5-DIKETO-D-GLUCONIC ACID REDUCTASE"/>
    <property type="match status" value="1"/>
</dbReference>
<dbReference type="Pfam" id="PF00248">
    <property type="entry name" value="Aldo_ket_red"/>
    <property type="match status" value="1"/>
</dbReference>
<dbReference type="Gene3D" id="3.20.20.100">
    <property type="entry name" value="NADP-dependent oxidoreductase domain"/>
    <property type="match status" value="1"/>
</dbReference>
<dbReference type="InterPro" id="IPR018170">
    <property type="entry name" value="Aldo/ket_reductase_CS"/>
</dbReference>
<dbReference type="PROSITE" id="PS00062">
    <property type="entry name" value="ALDOKETO_REDUCTASE_2"/>
    <property type="match status" value="1"/>
</dbReference>
<evidence type="ECO:0000313" key="8">
    <source>
        <dbReference type="EMBL" id="EQA37639.1"/>
    </source>
</evidence>
<feature type="site" description="Lowers pKa of active site Tyr" evidence="6">
    <location>
        <position position="103"/>
    </location>
</feature>
<dbReference type="AlphaFoldDB" id="V6HXB0"/>
<dbReference type="FunFam" id="3.20.20.100:FF:000015">
    <property type="entry name" value="Oxidoreductase, aldo/keto reductase family"/>
    <property type="match status" value="1"/>
</dbReference>
<keyword evidence="3" id="KW-0560">Oxidoreductase</keyword>
<evidence type="ECO:0000259" key="7">
    <source>
        <dbReference type="Pfam" id="PF00248"/>
    </source>
</evidence>
<evidence type="ECO:0000256" key="6">
    <source>
        <dbReference type="PIRSR" id="PIRSR000097-3"/>
    </source>
</evidence>
<dbReference type="STRING" id="1049790.LEP1GSC047_3441"/>
<evidence type="ECO:0000256" key="1">
    <source>
        <dbReference type="ARBA" id="ARBA00007905"/>
    </source>
</evidence>
<keyword evidence="2" id="KW-0521">NADP</keyword>
<dbReference type="PIRSF" id="PIRSF000097">
    <property type="entry name" value="AKR"/>
    <property type="match status" value="1"/>
</dbReference>
<dbReference type="SUPFAM" id="SSF51430">
    <property type="entry name" value="NAD(P)-linked oxidoreductase"/>
    <property type="match status" value="1"/>
</dbReference>
<dbReference type="PRINTS" id="PR00069">
    <property type="entry name" value="ALDKETRDTASE"/>
</dbReference>
<gene>
    <name evidence="8" type="ORF">LEP1GSC047_3441</name>
</gene>
<name>V6HXB0_9LEPT</name>
<organism evidence="8 9">
    <name type="scientific">Leptospira inadai serovar Lyme str. 10</name>
    <dbReference type="NCBI Taxonomy" id="1049790"/>
    <lineage>
        <taxon>Bacteria</taxon>
        <taxon>Pseudomonadati</taxon>
        <taxon>Spirochaetota</taxon>
        <taxon>Spirochaetia</taxon>
        <taxon>Leptospirales</taxon>
        <taxon>Leptospiraceae</taxon>
        <taxon>Leptospira</taxon>
    </lineage>
</organism>
<dbReference type="PROSITE" id="PS00063">
    <property type="entry name" value="ALDOKETO_REDUCTASE_3"/>
    <property type="match status" value="1"/>
</dbReference>